<feature type="compositionally biased region" description="Basic and acidic residues" evidence="1">
    <location>
        <begin position="29"/>
        <end position="45"/>
    </location>
</feature>
<accession>A0A0N4WVN1</accession>
<dbReference type="EMBL" id="UZAF01019110">
    <property type="protein sequence ID" value="VDO57715.1"/>
    <property type="molecule type" value="Genomic_DNA"/>
</dbReference>
<feature type="region of interest" description="Disordered" evidence="1">
    <location>
        <begin position="25"/>
        <end position="67"/>
    </location>
</feature>
<reference evidence="2 3" key="2">
    <citation type="submission" date="2018-11" db="EMBL/GenBank/DDBJ databases">
        <authorList>
            <consortium name="Pathogen Informatics"/>
        </authorList>
    </citation>
    <scope>NUCLEOTIDE SEQUENCE [LARGE SCALE GENOMIC DNA]</scope>
    <source>
        <strain evidence="2 3">MHpl1</strain>
    </source>
</reference>
<gene>
    <name evidence="2" type="ORF">HPLM_LOCUS15754</name>
</gene>
<dbReference type="AlphaFoldDB" id="A0A0N4WVN1"/>
<proteinExistence type="predicted"/>
<reference evidence="4" key="1">
    <citation type="submission" date="2017-02" db="UniProtKB">
        <authorList>
            <consortium name="WormBaseParasite"/>
        </authorList>
    </citation>
    <scope>IDENTIFICATION</scope>
</reference>
<organism evidence="4">
    <name type="scientific">Haemonchus placei</name>
    <name type="common">Barber's pole worm</name>
    <dbReference type="NCBI Taxonomy" id="6290"/>
    <lineage>
        <taxon>Eukaryota</taxon>
        <taxon>Metazoa</taxon>
        <taxon>Ecdysozoa</taxon>
        <taxon>Nematoda</taxon>
        <taxon>Chromadorea</taxon>
        <taxon>Rhabditida</taxon>
        <taxon>Rhabditina</taxon>
        <taxon>Rhabditomorpha</taxon>
        <taxon>Strongyloidea</taxon>
        <taxon>Trichostrongylidae</taxon>
        <taxon>Haemonchus</taxon>
    </lineage>
</organism>
<dbReference type="WBParaSite" id="HPLM_0001576201-mRNA-1">
    <property type="protein sequence ID" value="HPLM_0001576201-mRNA-1"/>
    <property type="gene ID" value="HPLM_0001576201"/>
</dbReference>
<evidence type="ECO:0000313" key="3">
    <source>
        <dbReference type="Proteomes" id="UP000268014"/>
    </source>
</evidence>
<dbReference type="Proteomes" id="UP000268014">
    <property type="component" value="Unassembled WGS sequence"/>
</dbReference>
<protein>
    <submittedName>
        <fullName evidence="2 4">Uncharacterized protein</fullName>
    </submittedName>
</protein>
<keyword evidence="3" id="KW-1185">Reference proteome</keyword>
<feature type="compositionally biased region" description="Polar residues" evidence="1">
    <location>
        <begin position="46"/>
        <end position="63"/>
    </location>
</feature>
<name>A0A0N4WVN1_HAEPC</name>
<evidence type="ECO:0000313" key="4">
    <source>
        <dbReference type="WBParaSite" id="HPLM_0001576201-mRNA-1"/>
    </source>
</evidence>
<sequence length="113" mass="12674">MSSQCSSCPLKILVTTAENMIDSTCRSGAPEEHADEQGNNRHFEKNANTTNSGNSRSPAQSRNVDSRGLRVRQVCKIRSDTLKEKIFQRFILVWEPTIQIRPPGNWERAGSSL</sequence>
<evidence type="ECO:0000256" key="1">
    <source>
        <dbReference type="SAM" id="MobiDB-lite"/>
    </source>
</evidence>
<evidence type="ECO:0000313" key="2">
    <source>
        <dbReference type="EMBL" id="VDO57715.1"/>
    </source>
</evidence>
<dbReference type="OrthoDB" id="5907321at2759"/>